<comment type="catalytic activity">
    <reaction evidence="8">
        <text>DNA(n) + a 2'-deoxyribonucleoside 5'-triphosphate = DNA(n+1) + diphosphate</text>
        <dbReference type="Rhea" id="RHEA:22508"/>
        <dbReference type="Rhea" id="RHEA-COMP:17339"/>
        <dbReference type="Rhea" id="RHEA-COMP:17340"/>
        <dbReference type="ChEBI" id="CHEBI:33019"/>
        <dbReference type="ChEBI" id="CHEBI:61560"/>
        <dbReference type="ChEBI" id="CHEBI:173112"/>
        <dbReference type="EC" id="2.7.7.7"/>
    </reaction>
</comment>
<dbReference type="Gene3D" id="1.10.8.60">
    <property type="match status" value="1"/>
</dbReference>
<keyword evidence="5" id="KW-0235">DNA replication</keyword>
<dbReference type="PANTHER" id="PTHR34388">
    <property type="entry name" value="DNA POLYMERASE III SUBUNIT DELTA"/>
    <property type="match status" value="1"/>
</dbReference>
<evidence type="ECO:0000256" key="9">
    <source>
        <dbReference type="NCBIfam" id="TIGR01128"/>
    </source>
</evidence>
<proteinExistence type="inferred from homology"/>
<feature type="domain" description="DNA polymerase III subunit delta C-terminal" evidence="11">
    <location>
        <begin position="212"/>
        <end position="308"/>
    </location>
</feature>
<dbReference type="RefSeq" id="WP_188628334.1">
    <property type="nucleotide sequence ID" value="NZ_BMKE01000002.1"/>
</dbReference>
<evidence type="ECO:0000256" key="4">
    <source>
        <dbReference type="ARBA" id="ARBA00022695"/>
    </source>
</evidence>
<keyword evidence="13" id="KW-1185">Reference proteome</keyword>
<dbReference type="Proteomes" id="UP000646152">
    <property type="component" value="Unassembled WGS sequence"/>
</dbReference>
<evidence type="ECO:0000256" key="6">
    <source>
        <dbReference type="ARBA" id="ARBA00022932"/>
    </source>
</evidence>
<evidence type="ECO:0000256" key="1">
    <source>
        <dbReference type="ARBA" id="ARBA00012417"/>
    </source>
</evidence>
<dbReference type="NCBIfam" id="TIGR01128">
    <property type="entry name" value="holA"/>
    <property type="match status" value="1"/>
</dbReference>
<evidence type="ECO:0000256" key="8">
    <source>
        <dbReference type="ARBA" id="ARBA00049244"/>
    </source>
</evidence>
<gene>
    <name evidence="12" type="primary">holA</name>
    <name evidence="12" type="ORF">GCM10011502_03090</name>
</gene>
<dbReference type="Pfam" id="PF06144">
    <property type="entry name" value="DNA_pol3_delta"/>
    <property type="match status" value="1"/>
</dbReference>
<keyword evidence="4" id="KW-0548">Nucleotidyltransferase</keyword>
<evidence type="ECO:0000256" key="5">
    <source>
        <dbReference type="ARBA" id="ARBA00022705"/>
    </source>
</evidence>
<evidence type="ECO:0000259" key="11">
    <source>
        <dbReference type="Pfam" id="PF14840"/>
    </source>
</evidence>
<keyword evidence="6" id="KW-0239">DNA-directed DNA polymerase</keyword>
<dbReference type="EMBL" id="BMKE01000002">
    <property type="protein sequence ID" value="GGB33399.1"/>
    <property type="molecule type" value="Genomic_DNA"/>
</dbReference>
<dbReference type="Gene3D" id="1.20.272.10">
    <property type="match status" value="1"/>
</dbReference>
<keyword evidence="3" id="KW-0808">Transferase</keyword>
<dbReference type="InterPro" id="IPR005790">
    <property type="entry name" value="DNA_polIII_delta"/>
</dbReference>
<dbReference type="InterPro" id="IPR010372">
    <property type="entry name" value="DNA_pol3_delta_N"/>
</dbReference>
<protein>
    <recommendedName>
        <fullName evidence="2 9">DNA polymerase III subunit delta</fullName>
        <ecNumber evidence="1 9">2.7.7.7</ecNumber>
    </recommendedName>
</protein>
<dbReference type="PANTHER" id="PTHR34388:SF1">
    <property type="entry name" value="DNA POLYMERASE III SUBUNIT DELTA"/>
    <property type="match status" value="1"/>
</dbReference>
<evidence type="ECO:0000313" key="13">
    <source>
        <dbReference type="Proteomes" id="UP000646152"/>
    </source>
</evidence>
<evidence type="ECO:0000259" key="10">
    <source>
        <dbReference type="Pfam" id="PF06144"/>
    </source>
</evidence>
<dbReference type="Pfam" id="PF14840">
    <property type="entry name" value="DNA_pol3_delt_C"/>
    <property type="match status" value="1"/>
</dbReference>
<dbReference type="SUPFAM" id="SSF52540">
    <property type="entry name" value="P-loop containing nucleoside triphosphate hydrolases"/>
    <property type="match status" value="1"/>
</dbReference>
<dbReference type="Gene3D" id="3.40.50.300">
    <property type="entry name" value="P-loop containing nucleotide triphosphate hydrolases"/>
    <property type="match status" value="1"/>
</dbReference>
<dbReference type="InterPro" id="IPR008921">
    <property type="entry name" value="DNA_pol3_clamp-load_cplx_C"/>
</dbReference>
<name>A0ABQ1IBI2_9GAMM</name>
<accession>A0ABQ1IBI2</accession>
<comment type="caution">
    <text evidence="12">The sequence shown here is derived from an EMBL/GenBank/DDBJ whole genome shotgun (WGS) entry which is preliminary data.</text>
</comment>
<evidence type="ECO:0000313" key="12">
    <source>
        <dbReference type="EMBL" id="GGB33399.1"/>
    </source>
</evidence>
<evidence type="ECO:0000256" key="3">
    <source>
        <dbReference type="ARBA" id="ARBA00022679"/>
    </source>
</evidence>
<sequence length="340" mass="38562">MRLYPEQLAKHLQAGLAPCYFIYGEEPLLKQEALDMLRQTARALGFDDRQRFDADQGLDWDEIFAASQTLSLFSQRQIIELHLPDKLDKTASERLRELLKQCHPDLLLLITGPKLNQQQQKGAWFKALSAAGPVIPVVTPDARYFGRWLTQRLQQHGLSAESEALQWLAYAFEGNLLAVNGEIEKLALQNLPQPLTLQQLQQRVQPHHQFNPFQLFDPLLQGKVKRACRILLQLRQEGIEAGMLCHLLARELSTLQQLQLGLQGGQSFTQLAANLHVWSSRQSLMQSALARVPLAKLRQLQAMLAAADRAVAAFDDDEAWRWLYSICVGFLDDRLMAISP</sequence>
<dbReference type="SUPFAM" id="SSF48019">
    <property type="entry name" value="post-AAA+ oligomerization domain-like"/>
    <property type="match status" value="1"/>
</dbReference>
<dbReference type="EC" id="2.7.7.7" evidence="1 9"/>
<dbReference type="CDD" id="cd18138">
    <property type="entry name" value="HLD_clamp_pol_III_delta"/>
    <property type="match status" value="1"/>
</dbReference>
<reference evidence="13" key="1">
    <citation type="journal article" date="2019" name="Int. J. Syst. Evol. Microbiol.">
        <title>The Global Catalogue of Microorganisms (GCM) 10K type strain sequencing project: providing services to taxonomists for standard genome sequencing and annotation.</title>
        <authorList>
            <consortium name="The Broad Institute Genomics Platform"/>
            <consortium name="The Broad Institute Genome Sequencing Center for Infectious Disease"/>
            <person name="Wu L."/>
            <person name="Ma J."/>
        </authorList>
    </citation>
    <scope>NUCLEOTIDE SEQUENCE [LARGE SCALE GENOMIC DNA]</scope>
    <source>
        <strain evidence="13">CGMCC 1.15923</strain>
    </source>
</reference>
<comment type="similarity">
    <text evidence="7">Belongs to the DNA polymerase HolA subunit family.</text>
</comment>
<dbReference type="InterPro" id="IPR032780">
    <property type="entry name" value="DNA_pol3_delt_C"/>
</dbReference>
<dbReference type="InterPro" id="IPR027417">
    <property type="entry name" value="P-loop_NTPase"/>
</dbReference>
<evidence type="ECO:0000256" key="2">
    <source>
        <dbReference type="ARBA" id="ARBA00017703"/>
    </source>
</evidence>
<feature type="domain" description="DNA polymerase III delta N-terminal" evidence="10">
    <location>
        <begin position="20"/>
        <end position="130"/>
    </location>
</feature>
<organism evidence="12 13">
    <name type="scientific">Oceanisphaera marina</name>
    <dbReference type="NCBI Taxonomy" id="2017550"/>
    <lineage>
        <taxon>Bacteria</taxon>
        <taxon>Pseudomonadati</taxon>
        <taxon>Pseudomonadota</taxon>
        <taxon>Gammaproteobacteria</taxon>
        <taxon>Aeromonadales</taxon>
        <taxon>Aeromonadaceae</taxon>
        <taxon>Oceanisphaera</taxon>
    </lineage>
</organism>
<evidence type="ECO:0000256" key="7">
    <source>
        <dbReference type="ARBA" id="ARBA00034754"/>
    </source>
</evidence>